<reference evidence="1" key="1">
    <citation type="journal article" date="2014" name="Front. Microbiol.">
        <title>High frequency of phylogenetically diverse reductive dehalogenase-homologous genes in deep subseafloor sedimentary metagenomes.</title>
        <authorList>
            <person name="Kawai M."/>
            <person name="Futagami T."/>
            <person name="Toyoda A."/>
            <person name="Takaki Y."/>
            <person name="Nishi S."/>
            <person name="Hori S."/>
            <person name="Arai W."/>
            <person name="Tsubouchi T."/>
            <person name="Morono Y."/>
            <person name="Uchiyama I."/>
            <person name="Ito T."/>
            <person name="Fujiyama A."/>
            <person name="Inagaki F."/>
            <person name="Takami H."/>
        </authorList>
    </citation>
    <scope>NUCLEOTIDE SEQUENCE</scope>
    <source>
        <strain evidence="1">Expedition CK06-06</strain>
    </source>
</reference>
<dbReference type="EMBL" id="BARV01034549">
    <property type="protein sequence ID" value="GAI58933.1"/>
    <property type="molecule type" value="Genomic_DNA"/>
</dbReference>
<gene>
    <name evidence="1" type="ORF">S06H3_54080</name>
</gene>
<feature type="non-terminal residue" evidence="1">
    <location>
        <position position="50"/>
    </location>
</feature>
<proteinExistence type="predicted"/>
<protein>
    <submittedName>
        <fullName evidence="1">Uncharacterized protein</fullName>
    </submittedName>
</protein>
<accession>X1PSW0</accession>
<evidence type="ECO:0000313" key="1">
    <source>
        <dbReference type="EMBL" id="GAI58933.1"/>
    </source>
</evidence>
<comment type="caution">
    <text evidence="1">The sequence shown here is derived from an EMBL/GenBank/DDBJ whole genome shotgun (WGS) entry which is preliminary data.</text>
</comment>
<dbReference type="AlphaFoldDB" id="X1PSW0"/>
<sequence length="50" mass="5746">MMMIILKIVKVKLLIEGIEEEGLSLARLYILGLSRDYIRRLVGAKGEFRP</sequence>
<organism evidence="1">
    <name type="scientific">marine sediment metagenome</name>
    <dbReference type="NCBI Taxonomy" id="412755"/>
    <lineage>
        <taxon>unclassified sequences</taxon>
        <taxon>metagenomes</taxon>
        <taxon>ecological metagenomes</taxon>
    </lineage>
</organism>
<name>X1PSW0_9ZZZZ</name>